<organism evidence="2 3">
    <name type="scientific">Dokdonia sinensis</name>
    <dbReference type="NCBI Taxonomy" id="2479847"/>
    <lineage>
        <taxon>Bacteria</taxon>
        <taxon>Pseudomonadati</taxon>
        <taxon>Bacteroidota</taxon>
        <taxon>Flavobacteriia</taxon>
        <taxon>Flavobacteriales</taxon>
        <taxon>Flavobacteriaceae</taxon>
        <taxon>Dokdonia</taxon>
    </lineage>
</organism>
<dbReference type="Pfam" id="PF08241">
    <property type="entry name" value="Methyltransf_11"/>
    <property type="match status" value="1"/>
</dbReference>
<name>A0A3M0FYX8_9FLAO</name>
<keyword evidence="3" id="KW-1185">Reference proteome</keyword>
<dbReference type="Proteomes" id="UP000281985">
    <property type="component" value="Unassembled WGS sequence"/>
</dbReference>
<evidence type="ECO:0000313" key="3">
    <source>
        <dbReference type="Proteomes" id="UP000281985"/>
    </source>
</evidence>
<feature type="domain" description="Methyltransferase type 11" evidence="1">
    <location>
        <begin position="84"/>
        <end position="178"/>
    </location>
</feature>
<dbReference type="GO" id="GO:0008757">
    <property type="term" value="F:S-adenosylmethionine-dependent methyltransferase activity"/>
    <property type="evidence" value="ECO:0007669"/>
    <property type="project" value="InterPro"/>
</dbReference>
<dbReference type="Gene3D" id="3.40.50.150">
    <property type="entry name" value="Vaccinia Virus protein VP39"/>
    <property type="match status" value="1"/>
</dbReference>
<keyword evidence="2" id="KW-0808">Transferase</keyword>
<dbReference type="OrthoDB" id="9770553at2"/>
<keyword evidence="2" id="KW-0489">Methyltransferase</keyword>
<accession>A0A3M0FYX8</accession>
<proteinExistence type="predicted"/>
<dbReference type="PANTHER" id="PTHR44742:SF2">
    <property type="entry name" value="24-METHYLENESTEROL C-METHYLTRANSFERASE 2"/>
    <property type="match status" value="1"/>
</dbReference>
<dbReference type="SUPFAM" id="SSF53335">
    <property type="entry name" value="S-adenosyl-L-methionine-dependent methyltransferases"/>
    <property type="match status" value="1"/>
</dbReference>
<dbReference type="CDD" id="cd02440">
    <property type="entry name" value="AdoMet_MTases"/>
    <property type="match status" value="1"/>
</dbReference>
<dbReference type="EMBL" id="REFV01000012">
    <property type="protein sequence ID" value="RMB57087.1"/>
    <property type="molecule type" value="Genomic_DNA"/>
</dbReference>
<dbReference type="GO" id="GO:0032259">
    <property type="term" value="P:methylation"/>
    <property type="evidence" value="ECO:0007669"/>
    <property type="project" value="UniProtKB-KW"/>
</dbReference>
<evidence type="ECO:0000259" key="1">
    <source>
        <dbReference type="Pfam" id="PF08241"/>
    </source>
</evidence>
<gene>
    <name evidence="2" type="ORF">EAX61_11990</name>
</gene>
<reference evidence="2 3" key="1">
    <citation type="submission" date="2018-10" db="EMBL/GenBank/DDBJ databases">
        <title>Dokdonia luteus sp. nov., isolated from sea water.</title>
        <authorList>
            <person name="Zhou L.Y."/>
            <person name="Du Z.J."/>
        </authorList>
    </citation>
    <scope>NUCLEOTIDE SEQUENCE [LARGE SCALE GENOMIC DNA]</scope>
    <source>
        <strain evidence="2 3">SH27</strain>
    </source>
</reference>
<dbReference type="InterPro" id="IPR013216">
    <property type="entry name" value="Methyltransf_11"/>
</dbReference>
<evidence type="ECO:0000313" key="2">
    <source>
        <dbReference type="EMBL" id="RMB57087.1"/>
    </source>
</evidence>
<dbReference type="AlphaFoldDB" id="A0A3M0FYX8"/>
<dbReference type="RefSeq" id="WP_121917943.1">
    <property type="nucleotide sequence ID" value="NZ_REFV01000012.1"/>
</dbReference>
<dbReference type="PANTHER" id="PTHR44742">
    <property type="match status" value="1"/>
</dbReference>
<comment type="caution">
    <text evidence="2">The sequence shown here is derived from an EMBL/GenBank/DDBJ whole genome shotgun (WGS) entry which is preliminary data.</text>
</comment>
<dbReference type="InterPro" id="IPR029063">
    <property type="entry name" value="SAM-dependent_MTases_sf"/>
</dbReference>
<protein>
    <submittedName>
        <fullName evidence="2">Methyltransferase domain-containing protein</fullName>
    </submittedName>
</protein>
<sequence length="295" mass="33331">MSTVTIPSKIQITQTENASPERIQHFYDEATEDYTFWSKDFNMHFGYHIWGKTNPFKRDSMLNEMNGQIFNRLQLPKNQALVADLGCGMGGTMRHFLKQKINLNIIGVTLSDFQAREGNKMLSGTNGIILKEDFTKTTLPSNQMDGCVAIESFCHTGHSYKTLQETFRLLKPGKRLVIADALLKTQPEELCPGSSYSYKGLCKGWSLDGLGVIDQVEKNLLDIGFSKVTIEDVSMHVAPSVLHVPFAIPAFILKQLFTYKRIKPQSWNNLKASFYALVSGLHRKDFGYYIITATK</sequence>